<evidence type="ECO:0000256" key="1">
    <source>
        <dbReference type="ARBA" id="ARBA00022741"/>
    </source>
</evidence>
<feature type="domain" description="OBG-type G" evidence="3">
    <location>
        <begin position="66"/>
        <end position="290"/>
    </location>
</feature>
<sequence length="363" mass="40304">MQTIDERILEIEAEIRKTPYHKGTEHYIGKLKARIAKLREEKIEKIFKSRSNGGGGGYGIKKTGDASVVLVGPPSVGKSTLLNKITHAESKVAAYDFTTLNIIPGMLDYKGAKIQIFDVPGIMAGAASGRGRGKEVLSVARNADLIMVMVDVKTVNLIPQILKELHEAGVRLNEEKPRVSIIKKLSGGIKVNSMTTLELGYDTIKSLAGEFHLTNAEVIIKENISIERLIDVFMGNRAYLPYLMVINKADLGMPKNLDKYLPPGVEPLFVSGIKDKNLDELKEVLWQKLQFIRVYLKNNDEIDKNDPLIIKKGSSLFWILENIAIPKKENFKSAKVFGPGAKYPGQEVSLSFVPLDETVVQFE</sequence>
<evidence type="ECO:0000259" key="3">
    <source>
        <dbReference type="PROSITE" id="PS51710"/>
    </source>
</evidence>
<dbReference type="AlphaFoldDB" id="A0A2M7BFY0"/>
<dbReference type="Gene3D" id="3.40.50.300">
    <property type="entry name" value="P-loop containing nucleotide triphosphate hydrolases"/>
    <property type="match status" value="1"/>
</dbReference>
<dbReference type="InterPro" id="IPR012675">
    <property type="entry name" value="Beta-grasp_dom_sf"/>
</dbReference>
<name>A0A2M7BFY0_9BACT</name>
<dbReference type="SUPFAM" id="SSF52540">
    <property type="entry name" value="P-loop containing nucleoside triphosphate hydrolases"/>
    <property type="match status" value="1"/>
</dbReference>
<dbReference type="GO" id="GO:0003924">
    <property type="term" value="F:GTPase activity"/>
    <property type="evidence" value="ECO:0007669"/>
    <property type="project" value="InterPro"/>
</dbReference>
<dbReference type="CDD" id="cd01896">
    <property type="entry name" value="DRG"/>
    <property type="match status" value="1"/>
</dbReference>
<dbReference type="InterPro" id="IPR045001">
    <property type="entry name" value="DRG"/>
</dbReference>
<dbReference type="InterPro" id="IPR027417">
    <property type="entry name" value="P-loop_NTPase"/>
</dbReference>
<dbReference type="PRINTS" id="PR00326">
    <property type="entry name" value="GTP1OBG"/>
</dbReference>
<reference evidence="5" key="1">
    <citation type="submission" date="2017-09" db="EMBL/GenBank/DDBJ databases">
        <title>Depth-based differentiation of microbial function through sediment-hosted aquifers and enrichment of novel symbionts in the deep terrestrial subsurface.</title>
        <authorList>
            <person name="Probst A.J."/>
            <person name="Ladd B."/>
            <person name="Jarett J.K."/>
            <person name="Geller-Mcgrath D.E."/>
            <person name="Sieber C.M.K."/>
            <person name="Emerson J.B."/>
            <person name="Anantharaman K."/>
            <person name="Thomas B.C."/>
            <person name="Malmstrom R."/>
            <person name="Stieglmeier M."/>
            <person name="Klingl A."/>
            <person name="Woyke T."/>
            <person name="Ryan C.M."/>
            <person name="Banfield J.F."/>
        </authorList>
    </citation>
    <scope>NUCLEOTIDE SEQUENCE [LARGE SCALE GENOMIC DNA]</scope>
</reference>
<dbReference type="Pfam" id="PF16897">
    <property type="entry name" value="MMR_HSR1_Xtn"/>
    <property type="match status" value="1"/>
</dbReference>
<dbReference type="PANTHER" id="PTHR43127">
    <property type="entry name" value="DEVELOPMENTALLY-REGULATED GTP-BINDING PROTEIN 2"/>
    <property type="match status" value="1"/>
</dbReference>
<evidence type="ECO:0000256" key="2">
    <source>
        <dbReference type="ARBA" id="ARBA00022842"/>
    </source>
</evidence>
<keyword evidence="2" id="KW-0460">Magnesium</keyword>
<keyword evidence="1" id="KW-0547">Nucleotide-binding</keyword>
<dbReference type="InterPro" id="IPR031662">
    <property type="entry name" value="GTP-binding_2"/>
</dbReference>
<evidence type="ECO:0000313" key="4">
    <source>
        <dbReference type="EMBL" id="PIV02021.1"/>
    </source>
</evidence>
<dbReference type="Gene3D" id="3.10.20.30">
    <property type="match status" value="1"/>
</dbReference>
<dbReference type="InterPro" id="IPR005225">
    <property type="entry name" value="Small_GTP-bd"/>
</dbReference>
<dbReference type="Pfam" id="PF01926">
    <property type="entry name" value="MMR_HSR1"/>
    <property type="match status" value="1"/>
</dbReference>
<evidence type="ECO:0000313" key="5">
    <source>
        <dbReference type="Proteomes" id="UP000229631"/>
    </source>
</evidence>
<dbReference type="EMBL" id="PEVC01000003">
    <property type="protein sequence ID" value="PIV02021.1"/>
    <property type="molecule type" value="Genomic_DNA"/>
</dbReference>
<accession>A0A2M7BFY0</accession>
<dbReference type="InterPro" id="IPR031167">
    <property type="entry name" value="G_OBG"/>
</dbReference>
<protein>
    <submittedName>
        <fullName evidence="4">GTP-binding protein</fullName>
    </submittedName>
</protein>
<dbReference type="PROSITE" id="PS51710">
    <property type="entry name" value="G_OBG"/>
    <property type="match status" value="1"/>
</dbReference>
<dbReference type="Proteomes" id="UP000229631">
    <property type="component" value="Unassembled WGS sequence"/>
</dbReference>
<organism evidence="4 5">
    <name type="scientific">Candidatus Shapirobacteria bacterium CG03_land_8_20_14_0_80_39_12</name>
    <dbReference type="NCBI Taxonomy" id="1974879"/>
    <lineage>
        <taxon>Bacteria</taxon>
        <taxon>Candidatus Shapironibacteriota</taxon>
    </lineage>
</organism>
<proteinExistence type="predicted"/>
<gene>
    <name evidence="4" type="ORF">COS54_00115</name>
</gene>
<dbReference type="InterPro" id="IPR006073">
    <property type="entry name" value="GTP-bd"/>
</dbReference>
<comment type="caution">
    <text evidence="4">The sequence shown here is derived from an EMBL/GenBank/DDBJ whole genome shotgun (WGS) entry which is preliminary data.</text>
</comment>
<dbReference type="GO" id="GO:0005525">
    <property type="term" value="F:GTP binding"/>
    <property type="evidence" value="ECO:0007669"/>
    <property type="project" value="InterPro"/>
</dbReference>
<dbReference type="NCBIfam" id="TIGR00231">
    <property type="entry name" value="small_GTP"/>
    <property type="match status" value="1"/>
</dbReference>